<protein>
    <submittedName>
        <fullName evidence="2">Haloacid dehalogenase, type II</fullName>
    </submittedName>
</protein>
<dbReference type="Gene3D" id="1.10.150.750">
    <property type="match status" value="1"/>
</dbReference>
<accession>A0A1E7Z736</accession>
<dbReference type="NCBIfam" id="TIGR01428">
    <property type="entry name" value="HAD_type_II"/>
    <property type="match status" value="1"/>
</dbReference>
<dbReference type="NCBIfam" id="TIGR01493">
    <property type="entry name" value="HAD-SF-IA-v2"/>
    <property type="match status" value="1"/>
</dbReference>
<dbReference type="Gene3D" id="3.40.50.1000">
    <property type="entry name" value="HAD superfamily/HAD-like"/>
    <property type="match status" value="1"/>
</dbReference>
<dbReference type="InterPro" id="IPR051540">
    <property type="entry name" value="S-2-haloacid_dehalogenase"/>
</dbReference>
<proteinExistence type="predicted"/>
<name>A0A1E7Z736_9ALTE</name>
<dbReference type="InterPro" id="IPR006328">
    <property type="entry name" value="2-HAD"/>
</dbReference>
<dbReference type="InterPro" id="IPR006439">
    <property type="entry name" value="HAD-SF_hydro_IA"/>
</dbReference>
<organism evidence="2 3">
    <name type="scientific">Alteromonas confluentis</name>
    <dbReference type="NCBI Taxonomy" id="1656094"/>
    <lineage>
        <taxon>Bacteria</taxon>
        <taxon>Pseudomonadati</taxon>
        <taxon>Pseudomonadota</taxon>
        <taxon>Gammaproteobacteria</taxon>
        <taxon>Alteromonadales</taxon>
        <taxon>Alteromonadaceae</taxon>
        <taxon>Alteromonas/Salinimonas group</taxon>
        <taxon>Alteromonas</taxon>
    </lineage>
</organism>
<dbReference type="Pfam" id="PF00702">
    <property type="entry name" value="Hydrolase"/>
    <property type="match status" value="1"/>
</dbReference>
<comment type="caution">
    <text evidence="2">The sequence shown here is derived from an EMBL/GenBank/DDBJ whole genome shotgun (WGS) entry which is preliminary data.</text>
</comment>
<dbReference type="AlphaFoldDB" id="A0A1E7Z736"/>
<dbReference type="STRING" id="1656094.BFC18_21045"/>
<dbReference type="RefSeq" id="WP_070127443.1">
    <property type="nucleotide sequence ID" value="NZ_MDHN01000041.1"/>
</dbReference>
<dbReference type="CDD" id="cd02588">
    <property type="entry name" value="HAD_L2-DEX"/>
    <property type="match status" value="1"/>
</dbReference>
<dbReference type="SFLD" id="SFLDS00003">
    <property type="entry name" value="Haloacid_Dehalogenase"/>
    <property type="match status" value="1"/>
</dbReference>
<dbReference type="SUPFAM" id="SSF56784">
    <property type="entry name" value="HAD-like"/>
    <property type="match status" value="1"/>
</dbReference>
<reference evidence="2 3" key="1">
    <citation type="submission" date="2016-08" db="EMBL/GenBank/DDBJ databases">
        <authorList>
            <person name="Seilhamer J.J."/>
        </authorList>
    </citation>
    <scope>NUCLEOTIDE SEQUENCE [LARGE SCALE GENOMIC DNA]</scope>
    <source>
        <strain evidence="2 3">KCTC 42603</strain>
    </source>
</reference>
<keyword evidence="1" id="KW-0378">Hydrolase</keyword>
<dbReference type="OrthoDB" id="9785638at2"/>
<dbReference type="Proteomes" id="UP000175691">
    <property type="component" value="Unassembled WGS sequence"/>
</dbReference>
<sequence length="223" mass="25496">MSVFKPKYISFDCYGTLIYFEMAPMAQKLFADRITEAQMPQFVKDFSAYRLDEVLGAWKPYQEVVRNAVMRLCKLWNIEYRDEDSIAIYNAVPTWGPHPDVVEPLKKVAAEIPLVILSNAMNGQIHSNVANLEAPFAHVYTAEQAQAYKPRLQAFEYMLDNLNCNPEDILHVSSSFRYDLMSAHDIGIKNKVWVNRGHEPANPFYGYTEIQDIRGLPGVVGLE</sequence>
<gene>
    <name evidence="2" type="ORF">BFC18_21045</name>
</gene>
<dbReference type="InterPro" id="IPR023214">
    <property type="entry name" value="HAD_sf"/>
</dbReference>
<dbReference type="InterPro" id="IPR036412">
    <property type="entry name" value="HAD-like_sf"/>
</dbReference>
<keyword evidence="3" id="KW-1185">Reference proteome</keyword>
<dbReference type="PANTHER" id="PTHR43316">
    <property type="entry name" value="HYDROLASE, HALOACID DELAHOGENASE-RELATED"/>
    <property type="match status" value="1"/>
</dbReference>
<dbReference type="SFLD" id="SFLDG01129">
    <property type="entry name" value="C1.5:_HAD__Beta-PGM__Phosphata"/>
    <property type="match status" value="1"/>
</dbReference>
<dbReference type="EMBL" id="MDHN01000041">
    <property type="protein sequence ID" value="OFC69204.1"/>
    <property type="molecule type" value="Genomic_DNA"/>
</dbReference>
<dbReference type="GO" id="GO:0019120">
    <property type="term" value="F:hydrolase activity, acting on acid halide bonds, in C-halide compounds"/>
    <property type="evidence" value="ECO:0007669"/>
    <property type="project" value="InterPro"/>
</dbReference>
<evidence type="ECO:0000313" key="3">
    <source>
        <dbReference type="Proteomes" id="UP000175691"/>
    </source>
</evidence>
<evidence type="ECO:0000313" key="2">
    <source>
        <dbReference type="EMBL" id="OFC69204.1"/>
    </source>
</evidence>
<dbReference type="PANTHER" id="PTHR43316:SF9">
    <property type="entry name" value="ACID DEHALOGENASE, PUTATIVE (AFU_ORTHOLOGUE AFUA_6G14460)-RELATED"/>
    <property type="match status" value="1"/>
</dbReference>
<evidence type="ECO:0000256" key="1">
    <source>
        <dbReference type="ARBA" id="ARBA00022801"/>
    </source>
</evidence>